<dbReference type="Proteomes" id="UP000260127">
    <property type="component" value="Segment"/>
</dbReference>
<gene>
    <name evidence="2" type="primary">42</name>
    <name evidence="2" type="ORF">SEA_TYDOLLA_42</name>
</gene>
<dbReference type="Pfam" id="PF23918">
    <property type="entry name" value="DUF7257"/>
    <property type="match status" value="1"/>
</dbReference>
<proteinExistence type="predicted"/>
<organism evidence="2 3">
    <name type="scientific">Mycobacterium phage Tydolla</name>
    <dbReference type="NCBI Taxonomy" id="2283262"/>
    <lineage>
        <taxon>Viruses</taxon>
        <taxon>Duplodnaviria</taxon>
        <taxon>Heunggongvirae</taxon>
        <taxon>Uroviricota</taxon>
        <taxon>Caudoviricetes</taxon>
        <taxon>Bclasvirinae</taxon>
        <taxon>Pipefishvirus</taxon>
        <taxon>Pipefishvirus athena</taxon>
    </lineage>
</organism>
<evidence type="ECO:0000313" key="2">
    <source>
        <dbReference type="EMBL" id="AXH68252.1"/>
    </source>
</evidence>
<reference evidence="2 3" key="1">
    <citation type="submission" date="2018-07" db="EMBL/GenBank/DDBJ databases">
        <authorList>
            <person name="Connors B.J."/>
            <person name="Brown B.K."/>
            <person name="Maher T."/>
            <person name="Clarke K."/>
            <person name="Robinson M."/>
            <person name="Levine L."/>
            <person name="Dantico L."/>
            <person name="Garlena R.A."/>
            <person name="Russell D.A."/>
            <person name="Pope W.H."/>
            <person name="Jacobs-Se D."/>
            <person name="Hatfull G.F."/>
        </authorList>
    </citation>
    <scope>NUCLEOTIDE SEQUENCE [LARGE SCALE GENOMIC DNA]</scope>
</reference>
<evidence type="ECO:0000259" key="1">
    <source>
        <dbReference type="Pfam" id="PF23918"/>
    </source>
</evidence>
<name>A0A345MCN1_9CAUD</name>
<feature type="domain" description="DUF7257" evidence="1">
    <location>
        <begin position="39"/>
        <end position="226"/>
    </location>
</feature>
<sequence>MPGLFLGDAPLRALWLGGDFLTSLVLTDDEGDPTTIWETSQYGDDFDRPDASTAGSNWTITAGANGSLGIVSKMARHTMPDGLIGNFVVQTARGRYIADMADQDDVVTEFRIGSQGSGDNLLGAKHPTTIFHRHSNSDFSSGVGVRLESSTLKIVRRVSSTETVMVTGEGFKSGDICRFKSAGNVHTLYRNGHLAADPWNDTGETAAKGASNRRIGLVVTASKDLLGPRRFSPGIDYIVSG</sequence>
<dbReference type="InterPro" id="IPR055681">
    <property type="entry name" value="DUF7257"/>
</dbReference>
<protein>
    <recommendedName>
        <fullName evidence="1">DUF7257 domain-containing protein</fullName>
    </recommendedName>
</protein>
<evidence type="ECO:0000313" key="3">
    <source>
        <dbReference type="Proteomes" id="UP000260127"/>
    </source>
</evidence>
<dbReference type="EMBL" id="MH576977">
    <property type="protein sequence ID" value="AXH68252.1"/>
    <property type="molecule type" value="Genomic_DNA"/>
</dbReference>
<accession>A0A345MCN1</accession>